<feature type="transmembrane region" description="Helical" evidence="1">
    <location>
        <begin position="82"/>
        <end position="106"/>
    </location>
</feature>
<dbReference type="InterPro" id="IPR025699">
    <property type="entry name" value="ABC2_memb-like"/>
</dbReference>
<feature type="transmembrane region" description="Helical" evidence="1">
    <location>
        <begin position="20"/>
        <end position="40"/>
    </location>
</feature>
<dbReference type="RefSeq" id="WP_215660472.1">
    <property type="nucleotide sequence ID" value="NZ_JAJEQE010000005.1"/>
</dbReference>
<feature type="transmembrane region" description="Helical" evidence="1">
    <location>
        <begin position="188"/>
        <end position="210"/>
    </location>
</feature>
<proteinExistence type="predicted"/>
<feature type="transmembrane region" description="Helical" evidence="1">
    <location>
        <begin position="148"/>
        <end position="167"/>
    </location>
</feature>
<evidence type="ECO:0000313" key="2">
    <source>
        <dbReference type="EMBL" id="MCC2148183.1"/>
    </source>
</evidence>
<comment type="caution">
    <text evidence="2">The sequence shown here is derived from an EMBL/GenBank/DDBJ whole genome shotgun (WGS) entry which is preliminary data.</text>
</comment>
<keyword evidence="1" id="KW-0472">Membrane</keyword>
<keyword evidence="3" id="KW-1185">Reference proteome</keyword>
<dbReference type="Pfam" id="PF13346">
    <property type="entry name" value="ABC2_membrane_5"/>
    <property type="match status" value="1"/>
</dbReference>
<evidence type="ECO:0000256" key="1">
    <source>
        <dbReference type="SAM" id="Phobius"/>
    </source>
</evidence>
<protein>
    <submittedName>
        <fullName evidence="2">ABC-2 transporter permease</fullName>
    </submittedName>
</protein>
<dbReference type="EMBL" id="JAJEQE010000005">
    <property type="protein sequence ID" value="MCC2148183.1"/>
    <property type="molecule type" value="Genomic_DNA"/>
</dbReference>
<organism evidence="2 3">
    <name type="scientific">Hominisplanchenecus faecis</name>
    <dbReference type="NCBI Taxonomy" id="2885351"/>
    <lineage>
        <taxon>Bacteria</taxon>
        <taxon>Bacillati</taxon>
        <taxon>Bacillota</taxon>
        <taxon>Clostridia</taxon>
        <taxon>Lachnospirales</taxon>
        <taxon>Lachnospiraceae</taxon>
        <taxon>Hominisplanchenecus</taxon>
    </lineage>
</organism>
<name>A0ABS8ETB0_9FIRM</name>
<dbReference type="Proteomes" id="UP001299235">
    <property type="component" value="Unassembled WGS sequence"/>
</dbReference>
<evidence type="ECO:0000313" key="3">
    <source>
        <dbReference type="Proteomes" id="UP001299235"/>
    </source>
</evidence>
<feature type="transmembrane region" description="Helical" evidence="1">
    <location>
        <begin position="113"/>
        <end position="136"/>
    </location>
</feature>
<gene>
    <name evidence="2" type="ORF">LKD42_02775</name>
</gene>
<reference evidence="2 3" key="1">
    <citation type="submission" date="2021-10" db="EMBL/GenBank/DDBJ databases">
        <title>Anaerobic single-cell dispensing facilitates the cultivation of human gut bacteria.</title>
        <authorList>
            <person name="Afrizal A."/>
        </authorList>
    </citation>
    <scope>NUCLEOTIDE SEQUENCE [LARGE SCALE GENOMIC DNA]</scope>
    <source>
        <strain evidence="2 3">CLA-AA-H246</strain>
    </source>
</reference>
<accession>A0ABS8ETB0</accession>
<sequence>MRGLFEKDIRIIKNQKKMMLIFAGMGVLLLLSGVEISFILPYMASVMTSVAISTISYDSMDNGNSFLFTLPVRRKDYATEKYFFVCGFGAVSALIVAIACGILLLVRKSEMTAGAFGVETMTCLLIVLLLADLLVPLQIKFGAEKSKIVILATVGILVLGFEIMKNLDQYMQGISSWGRNLWQIISSYKILFGIAGILLVALLTFISWTISCRVLEKQEM</sequence>
<keyword evidence="1" id="KW-1133">Transmembrane helix</keyword>
<keyword evidence="1" id="KW-0812">Transmembrane</keyword>